<keyword evidence="6 11" id="KW-0368">Histidine biosynthesis</keyword>
<dbReference type="InterPro" id="IPR020021">
    <property type="entry name" value="Glycosyl_amidation-assoc_WbuZ"/>
</dbReference>
<dbReference type="NCBIfam" id="TIGR03572">
    <property type="entry name" value="WbuZ"/>
    <property type="match status" value="1"/>
</dbReference>
<dbReference type="NCBIfam" id="NF038364">
    <property type="entry name" value="AglZ_HisF2_fam"/>
    <property type="match status" value="1"/>
</dbReference>
<evidence type="ECO:0000256" key="2">
    <source>
        <dbReference type="ARBA" id="ARBA00012809"/>
    </source>
</evidence>
<name>A0A7J9PS35_METMI</name>
<reference evidence="12 13" key="1">
    <citation type="submission" date="2020-07" db="EMBL/GenBank/DDBJ databases">
        <title>Genomic Encyclopedia of Type Strains, Phase IV (KMG-V): Genome sequencing to study the core and pangenomes of soil and plant-associated prokaryotes.</title>
        <authorList>
            <person name="Whitman W."/>
        </authorList>
    </citation>
    <scope>NUCLEOTIDE SEQUENCE [LARGE SCALE GENOMIC DNA]</scope>
    <source>
        <strain evidence="12 13">C14</strain>
    </source>
</reference>
<evidence type="ECO:0000256" key="1">
    <source>
        <dbReference type="ARBA" id="ARBA00005091"/>
    </source>
</evidence>
<accession>A0A7J9PS35</accession>
<comment type="caution">
    <text evidence="12">The sequence shown here is derived from an EMBL/GenBank/DDBJ whole genome shotgun (WGS) entry which is preliminary data.</text>
</comment>
<dbReference type="UniPathway" id="UPA00031">
    <property type="reaction ID" value="UER00010"/>
</dbReference>
<protein>
    <recommendedName>
        <fullName evidence="3">Imidazole glycerol phosphate synthase subunit HisF</fullName>
        <ecNumber evidence="2">4.3.2.10</ecNumber>
    </recommendedName>
    <alternativeName>
        <fullName evidence="8">IGP synthase subunit HisF</fullName>
    </alternativeName>
    <alternativeName>
        <fullName evidence="9">ImGP synthase subunit HisF</fullName>
    </alternativeName>
</protein>
<dbReference type="GO" id="GO:0016833">
    <property type="term" value="F:oxo-acid-lyase activity"/>
    <property type="evidence" value="ECO:0007669"/>
    <property type="project" value="InterPro"/>
</dbReference>
<comment type="pathway">
    <text evidence="1">Amino-acid biosynthesis; L-histidine biosynthesis; L-histidine from 5-phospho-alpha-D-ribose 1-diphosphate: step 5/9.</text>
</comment>
<keyword evidence="5 11" id="KW-0028">Amino-acid biosynthesis</keyword>
<keyword evidence="7 12" id="KW-0456">Lyase</keyword>
<dbReference type="Pfam" id="PF00977">
    <property type="entry name" value="His_biosynth"/>
    <property type="match status" value="1"/>
</dbReference>
<evidence type="ECO:0000256" key="3">
    <source>
        <dbReference type="ARBA" id="ARBA00016318"/>
    </source>
</evidence>
<dbReference type="InterPro" id="IPR050064">
    <property type="entry name" value="IGPS_HisA/HisF"/>
</dbReference>
<dbReference type="InterPro" id="IPR006062">
    <property type="entry name" value="His_biosynth"/>
</dbReference>
<evidence type="ECO:0000256" key="7">
    <source>
        <dbReference type="ARBA" id="ARBA00023239"/>
    </source>
</evidence>
<dbReference type="PANTHER" id="PTHR21235:SF2">
    <property type="entry name" value="IMIDAZOLE GLYCEROL PHOSPHATE SYNTHASE HISHF"/>
    <property type="match status" value="1"/>
</dbReference>
<dbReference type="SUPFAM" id="SSF51366">
    <property type="entry name" value="Ribulose-phoshate binding barrel"/>
    <property type="match status" value="1"/>
</dbReference>
<dbReference type="RefSeq" id="WP_181507761.1">
    <property type="nucleotide sequence ID" value="NZ_JACDUP010000001.1"/>
</dbReference>
<dbReference type="GO" id="GO:0000107">
    <property type="term" value="F:imidazoleglycerol-phosphate synthase activity"/>
    <property type="evidence" value="ECO:0007669"/>
    <property type="project" value="InterPro"/>
</dbReference>
<organism evidence="12 13">
    <name type="scientific">Methanococcus maripaludis</name>
    <name type="common">Methanococcus deltae</name>
    <dbReference type="NCBI Taxonomy" id="39152"/>
    <lineage>
        <taxon>Archaea</taxon>
        <taxon>Methanobacteriati</taxon>
        <taxon>Methanobacteriota</taxon>
        <taxon>Methanomada group</taxon>
        <taxon>Methanococci</taxon>
        <taxon>Methanococcales</taxon>
        <taxon>Methanococcaceae</taxon>
        <taxon>Methanococcus</taxon>
    </lineage>
</organism>
<comment type="similarity">
    <text evidence="11">Belongs to the HisA/HisF family.</text>
</comment>
<evidence type="ECO:0000256" key="8">
    <source>
        <dbReference type="ARBA" id="ARBA00031409"/>
    </source>
</evidence>
<dbReference type="InterPro" id="IPR004651">
    <property type="entry name" value="HisF"/>
</dbReference>
<dbReference type="CDD" id="cd04731">
    <property type="entry name" value="HisF"/>
    <property type="match status" value="1"/>
</dbReference>
<sequence>MYRNRIIPCLLLKDERLVKTIKFKDPNYIGDPLNAVRIFNDKEADELFFIDISASKRGSINFDLLKKISSQSFMPLCYAGGIKCLNDAKKIFSIGFEKISLNTIVLKKPDLVTEISKIYGSQSVLVTIDVKKNFFGKYYVYNHLKKKITKYDPVDFARKMEVLGAGELVVNCIDNDGVMKGYNLKLINEISKAVKIPIVGLGGAGSLKDLEDVVKAGASAAGAGSLFIYYGPHKAVLINYPSED</sequence>
<evidence type="ECO:0000256" key="11">
    <source>
        <dbReference type="RuleBase" id="RU003657"/>
    </source>
</evidence>
<evidence type="ECO:0000256" key="4">
    <source>
        <dbReference type="ARBA" id="ARBA00022490"/>
    </source>
</evidence>
<dbReference type="InterPro" id="IPR013785">
    <property type="entry name" value="Aldolase_TIM"/>
</dbReference>
<dbReference type="Gene3D" id="3.20.20.70">
    <property type="entry name" value="Aldolase class I"/>
    <property type="match status" value="1"/>
</dbReference>
<dbReference type="InterPro" id="IPR011060">
    <property type="entry name" value="RibuloseP-bd_barrel"/>
</dbReference>
<evidence type="ECO:0000256" key="5">
    <source>
        <dbReference type="ARBA" id="ARBA00022605"/>
    </source>
</evidence>
<keyword evidence="4" id="KW-0963">Cytoplasm</keyword>
<evidence type="ECO:0000256" key="6">
    <source>
        <dbReference type="ARBA" id="ARBA00023102"/>
    </source>
</evidence>
<dbReference type="PANTHER" id="PTHR21235">
    <property type="entry name" value="IMIDAZOLE GLYCEROL PHOSPHATE SYNTHASE SUBUNIT HISF/H IGP SYNTHASE SUBUNIT HISF/H"/>
    <property type="match status" value="1"/>
</dbReference>
<dbReference type="AlphaFoldDB" id="A0A7J9PS35"/>
<evidence type="ECO:0000313" key="12">
    <source>
        <dbReference type="EMBL" id="MBA2868489.1"/>
    </source>
</evidence>
<evidence type="ECO:0000313" key="13">
    <source>
        <dbReference type="Proteomes" id="UP000571751"/>
    </source>
</evidence>
<evidence type="ECO:0000256" key="9">
    <source>
        <dbReference type="ARBA" id="ARBA00032401"/>
    </source>
</evidence>
<dbReference type="EC" id="4.3.2.10" evidence="2"/>
<comment type="catalytic activity">
    <reaction evidence="10">
        <text>5-[(5-phospho-1-deoxy-D-ribulos-1-ylimino)methylamino]-1-(5-phospho-beta-D-ribosyl)imidazole-4-carboxamide + L-glutamine = D-erythro-1-(imidazol-4-yl)glycerol 3-phosphate + 5-amino-1-(5-phospho-beta-D-ribosyl)imidazole-4-carboxamide + L-glutamate + H(+)</text>
        <dbReference type="Rhea" id="RHEA:24793"/>
        <dbReference type="ChEBI" id="CHEBI:15378"/>
        <dbReference type="ChEBI" id="CHEBI:29985"/>
        <dbReference type="ChEBI" id="CHEBI:58278"/>
        <dbReference type="ChEBI" id="CHEBI:58359"/>
        <dbReference type="ChEBI" id="CHEBI:58475"/>
        <dbReference type="ChEBI" id="CHEBI:58525"/>
        <dbReference type="EC" id="4.3.2.10"/>
    </reaction>
</comment>
<dbReference type="EMBL" id="JACDUP010000001">
    <property type="protein sequence ID" value="MBA2868489.1"/>
    <property type="molecule type" value="Genomic_DNA"/>
</dbReference>
<dbReference type="Proteomes" id="UP000571751">
    <property type="component" value="Unassembled WGS sequence"/>
</dbReference>
<proteinExistence type="inferred from homology"/>
<gene>
    <name evidence="12" type="ORF">HNP95_000648</name>
</gene>
<dbReference type="GO" id="GO:0000105">
    <property type="term" value="P:L-histidine biosynthetic process"/>
    <property type="evidence" value="ECO:0007669"/>
    <property type="project" value="UniProtKB-UniPathway"/>
</dbReference>
<evidence type="ECO:0000256" key="10">
    <source>
        <dbReference type="ARBA" id="ARBA00047838"/>
    </source>
</evidence>